<protein>
    <submittedName>
        <fullName evidence="1">Aldose 1-epimerase</fullName>
    </submittedName>
</protein>
<evidence type="ECO:0000313" key="1">
    <source>
        <dbReference type="EMBL" id="GAA2068732.1"/>
    </source>
</evidence>
<dbReference type="SUPFAM" id="SSF74650">
    <property type="entry name" value="Galactose mutarotase-like"/>
    <property type="match status" value="1"/>
</dbReference>
<dbReference type="Proteomes" id="UP001501480">
    <property type="component" value="Unassembled WGS sequence"/>
</dbReference>
<reference evidence="1 2" key="1">
    <citation type="journal article" date="2019" name="Int. J. Syst. Evol. Microbiol.">
        <title>The Global Catalogue of Microorganisms (GCM) 10K type strain sequencing project: providing services to taxonomists for standard genome sequencing and annotation.</title>
        <authorList>
            <consortium name="The Broad Institute Genomics Platform"/>
            <consortium name="The Broad Institute Genome Sequencing Center for Infectious Disease"/>
            <person name="Wu L."/>
            <person name="Ma J."/>
        </authorList>
    </citation>
    <scope>NUCLEOTIDE SEQUENCE [LARGE SCALE GENOMIC DNA]</scope>
    <source>
        <strain evidence="1 2">JCM 15749</strain>
    </source>
</reference>
<evidence type="ECO:0000313" key="2">
    <source>
        <dbReference type="Proteomes" id="UP001501480"/>
    </source>
</evidence>
<comment type="caution">
    <text evidence="1">The sequence shown here is derived from an EMBL/GenBank/DDBJ whole genome shotgun (WGS) entry which is preliminary data.</text>
</comment>
<gene>
    <name evidence="1" type="ORF">GCM10009821_00740</name>
</gene>
<organism evidence="1 2">
    <name type="scientific">Aeromicrobium halocynthiae</name>
    <dbReference type="NCBI Taxonomy" id="560557"/>
    <lineage>
        <taxon>Bacteria</taxon>
        <taxon>Bacillati</taxon>
        <taxon>Actinomycetota</taxon>
        <taxon>Actinomycetes</taxon>
        <taxon>Propionibacteriales</taxon>
        <taxon>Nocardioidaceae</taxon>
        <taxon>Aeromicrobium</taxon>
    </lineage>
</organism>
<dbReference type="Gene3D" id="2.70.98.10">
    <property type="match status" value="1"/>
</dbReference>
<dbReference type="InterPro" id="IPR014718">
    <property type="entry name" value="GH-type_carb-bd"/>
</dbReference>
<accession>A0ABN2VTV1</accession>
<dbReference type="RefSeq" id="WP_344322965.1">
    <property type="nucleotide sequence ID" value="NZ_BAAAPY010000001.1"/>
</dbReference>
<proteinExistence type="predicted"/>
<sequence>MTVPAGDGDVAVEVDPDAGARLTSLRFFGHEVLSTESLDDVPESITRGSYPMVPWAGRIGHGRLERNGRVWELPTELDGHAMHGLGRDRVWAQDGPLAFSVDIGEPWPVSGTARLDYALGEDRLHARLRWDAGGPGASLGFHPWFRREIDGARARLEVEPLDQLQRGSDGLPTGRVVPPSAPPWDDCFTLASPPRIVWPDVLALTLYADTDFWVIFTEPDHALCVEPQTAPPDAFSHPRWQSSLHARELRFTIVAESLR</sequence>
<dbReference type="InterPro" id="IPR008183">
    <property type="entry name" value="Aldose_1/G6P_1-epimerase"/>
</dbReference>
<name>A0ABN2VTV1_9ACTN</name>
<dbReference type="InterPro" id="IPR011013">
    <property type="entry name" value="Gal_mutarotase_sf_dom"/>
</dbReference>
<keyword evidence="2" id="KW-1185">Reference proteome</keyword>
<dbReference type="EMBL" id="BAAAPY010000001">
    <property type="protein sequence ID" value="GAA2068732.1"/>
    <property type="molecule type" value="Genomic_DNA"/>
</dbReference>
<dbReference type="Pfam" id="PF01263">
    <property type="entry name" value="Aldose_epim"/>
    <property type="match status" value="1"/>
</dbReference>